<name>A0A1J1CBA2_CALAY</name>
<proteinExistence type="predicted"/>
<gene>
    <name evidence="1" type="ORF">Cabys_3211</name>
</gene>
<dbReference type="EMBL" id="CP018099">
    <property type="protein sequence ID" value="APF19959.1"/>
    <property type="molecule type" value="Genomic_DNA"/>
</dbReference>
<dbReference type="Proteomes" id="UP000183868">
    <property type="component" value="Chromosome"/>
</dbReference>
<organism evidence="1 2">
    <name type="scientific">Caldithrix abyssi DSM 13497</name>
    <dbReference type="NCBI Taxonomy" id="880073"/>
    <lineage>
        <taxon>Bacteria</taxon>
        <taxon>Pseudomonadati</taxon>
        <taxon>Calditrichota</taxon>
        <taxon>Calditrichia</taxon>
        <taxon>Calditrichales</taxon>
        <taxon>Calditrichaceae</taxon>
        <taxon>Caldithrix</taxon>
    </lineage>
</organism>
<accession>A0A1J1CBA2</accession>
<dbReference type="AlphaFoldDB" id="A0A1J1CBA2"/>
<protein>
    <submittedName>
        <fullName evidence="1">Uncharacterized protein</fullName>
    </submittedName>
</protein>
<evidence type="ECO:0000313" key="2">
    <source>
        <dbReference type="Proteomes" id="UP000183868"/>
    </source>
</evidence>
<evidence type="ECO:0000313" key="1">
    <source>
        <dbReference type="EMBL" id="APF19959.1"/>
    </source>
</evidence>
<dbReference type="KEGG" id="caby:Cabys_3211"/>
<reference evidence="1 2" key="1">
    <citation type="submission" date="2016-11" db="EMBL/GenBank/DDBJ databases">
        <title>Genomic analysis of Caldithrix abyssi and proposal of a novel bacterial phylum Caldithrichaeota.</title>
        <authorList>
            <person name="Kublanov I."/>
            <person name="Sigalova O."/>
            <person name="Gavrilov S."/>
            <person name="Lebedinsky A."/>
            <person name="Ivanova N."/>
            <person name="Daum C."/>
            <person name="Reddy T."/>
            <person name="Klenk H.P."/>
            <person name="Goker M."/>
            <person name="Reva O."/>
            <person name="Miroshnichenko M."/>
            <person name="Kyprides N."/>
            <person name="Woyke T."/>
            <person name="Gelfand M."/>
        </authorList>
    </citation>
    <scope>NUCLEOTIDE SEQUENCE [LARGE SCALE GENOMIC DNA]</scope>
    <source>
        <strain evidence="1 2">LF13</strain>
    </source>
</reference>
<sequence>MAIAITNGCFRLLPFFCKLLLNYLKNKRSKNFLSILCLFPLVFKPP</sequence>